<dbReference type="RefSeq" id="WP_168138213.1">
    <property type="nucleotide sequence ID" value="NZ_JAAVJR010000004.1"/>
</dbReference>
<accession>A0ABX1D2L2</accession>
<sequence length="149" mass="16882">MIMFFLMIGSTASFAQTQPLPQAQQVQNEVTDAELAKFVKALQGIQMVTQKAQQEMIQIVQTEGMELQRFNEIHQASINPEVEVEATSEEKTTHKKIVGQLESMQAGIQQQMEKLITDQGLSLEKYEQIAMQLQSDTVLQQRIQQMLQG</sequence>
<feature type="signal peptide" evidence="1">
    <location>
        <begin position="1"/>
        <end position="15"/>
    </location>
</feature>
<reference evidence="3 4" key="1">
    <citation type="submission" date="2020-03" db="EMBL/GenBank/DDBJ databases">
        <title>Salinimicrobium sp. nov, isolated from SCS.</title>
        <authorList>
            <person name="Cao W.R."/>
        </authorList>
    </citation>
    <scope>NUCLEOTIDE SEQUENCE [LARGE SCALE GENOMIC DNA]</scope>
    <source>
        <strain evidence="4">J15B91</strain>
    </source>
</reference>
<evidence type="ECO:0000256" key="1">
    <source>
        <dbReference type="SAM" id="SignalP"/>
    </source>
</evidence>
<dbReference type="InterPro" id="IPR025433">
    <property type="entry name" value="DUF4168"/>
</dbReference>
<dbReference type="Pfam" id="PF13767">
    <property type="entry name" value="DUF4168"/>
    <property type="match status" value="1"/>
</dbReference>
<proteinExistence type="predicted"/>
<evidence type="ECO:0000313" key="3">
    <source>
        <dbReference type="EMBL" id="NJW53116.1"/>
    </source>
</evidence>
<organism evidence="3 4">
    <name type="scientific">Salinimicrobium oceani</name>
    <dbReference type="NCBI Taxonomy" id="2722702"/>
    <lineage>
        <taxon>Bacteria</taxon>
        <taxon>Pseudomonadati</taxon>
        <taxon>Bacteroidota</taxon>
        <taxon>Flavobacteriia</taxon>
        <taxon>Flavobacteriales</taxon>
        <taxon>Flavobacteriaceae</taxon>
        <taxon>Salinimicrobium</taxon>
    </lineage>
</organism>
<dbReference type="Proteomes" id="UP000703674">
    <property type="component" value="Unassembled WGS sequence"/>
</dbReference>
<feature type="domain" description="DUF4168" evidence="2">
    <location>
        <begin position="32"/>
        <end position="143"/>
    </location>
</feature>
<evidence type="ECO:0000313" key="4">
    <source>
        <dbReference type="Proteomes" id="UP000703674"/>
    </source>
</evidence>
<feature type="chain" id="PRO_5047465335" evidence="1">
    <location>
        <begin position="16"/>
        <end position="149"/>
    </location>
</feature>
<protein>
    <submittedName>
        <fullName evidence="3">DUF4168 domain-containing protein</fullName>
    </submittedName>
</protein>
<gene>
    <name evidence="3" type="ORF">HC175_09300</name>
</gene>
<name>A0ABX1D2L2_9FLAO</name>
<comment type="caution">
    <text evidence="3">The sequence shown here is derived from an EMBL/GenBank/DDBJ whole genome shotgun (WGS) entry which is preliminary data.</text>
</comment>
<dbReference type="EMBL" id="JAAVJR010000004">
    <property type="protein sequence ID" value="NJW53116.1"/>
    <property type="molecule type" value="Genomic_DNA"/>
</dbReference>
<keyword evidence="4" id="KW-1185">Reference proteome</keyword>
<evidence type="ECO:0000259" key="2">
    <source>
        <dbReference type="Pfam" id="PF13767"/>
    </source>
</evidence>
<keyword evidence="1" id="KW-0732">Signal</keyword>